<dbReference type="Proteomes" id="UP000214720">
    <property type="component" value="Unassembled WGS sequence"/>
</dbReference>
<organism evidence="2 3">
    <name type="scientific">Caballeronia sordidicola</name>
    <name type="common">Burkholderia sordidicola</name>
    <dbReference type="NCBI Taxonomy" id="196367"/>
    <lineage>
        <taxon>Bacteria</taxon>
        <taxon>Pseudomonadati</taxon>
        <taxon>Pseudomonadota</taxon>
        <taxon>Betaproteobacteria</taxon>
        <taxon>Burkholderiales</taxon>
        <taxon>Burkholderiaceae</taxon>
        <taxon>Caballeronia</taxon>
    </lineage>
</organism>
<accession>A0A226X8U8</accession>
<sequence>MRRYNIKLRDKTTSGMTDPNGRTERIATDAASNIIIEITH</sequence>
<dbReference type="AlphaFoldDB" id="A0A226X8U8"/>
<evidence type="ECO:0000313" key="3">
    <source>
        <dbReference type="Proteomes" id="UP000214720"/>
    </source>
</evidence>
<dbReference type="EMBL" id="MTHB01000036">
    <property type="protein sequence ID" value="OXC79549.1"/>
    <property type="molecule type" value="Genomic_DNA"/>
</dbReference>
<name>A0A226X8U8_CABSO</name>
<proteinExistence type="predicted"/>
<protein>
    <submittedName>
        <fullName evidence="2">Uncharacterized protein</fullName>
    </submittedName>
</protein>
<evidence type="ECO:0000313" key="2">
    <source>
        <dbReference type="EMBL" id="OXC79549.1"/>
    </source>
</evidence>
<evidence type="ECO:0000256" key="1">
    <source>
        <dbReference type="SAM" id="MobiDB-lite"/>
    </source>
</evidence>
<reference evidence="3" key="1">
    <citation type="submission" date="2017-01" db="EMBL/GenBank/DDBJ databases">
        <title>Genome Analysis of Deinococcus marmoris KOPRI26562.</title>
        <authorList>
            <person name="Kim J.H."/>
            <person name="Oh H.-M."/>
        </authorList>
    </citation>
    <scope>NUCLEOTIDE SEQUENCE [LARGE SCALE GENOMIC DNA]</scope>
    <source>
        <strain evidence="3">PAMC 26633</strain>
    </source>
</reference>
<gene>
    <name evidence="2" type="ORF">BSU04_06350</name>
</gene>
<feature type="region of interest" description="Disordered" evidence="1">
    <location>
        <begin position="1"/>
        <end position="23"/>
    </location>
</feature>
<dbReference type="RefSeq" id="WP_256982218.1">
    <property type="nucleotide sequence ID" value="NZ_MTHB01000036.1"/>
</dbReference>
<comment type="caution">
    <text evidence="2">The sequence shown here is derived from an EMBL/GenBank/DDBJ whole genome shotgun (WGS) entry which is preliminary data.</text>
</comment>